<keyword evidence="5" id="KW-1185">Reference proteome</keyword>
<comment type="caution">
    <text evidence="4">The sequence shown here is derived from an EMBL/GenBank/DDBJ whole genome shotgun (WGS) entry which is preliminary data.</text>
</comment>
<dbReference type="Pfam" id="PF18271">
    <property type="entry name" value="GH131_N"/>
    <property type="match status" value="1"/>
</dbReference>
<evidence type="ECO:0000256" key="1">
    <source>
        <dbReference type="SAM" id="MobiDB-lite"/>
    </source>
</evidence>
<sequence>MKSFASLLLLGAPALASILWDGRFNDMTSSADLGKWSWSTPVGSYQYYIHGSGEVTEYVNLSADYKNPADTGSNQGAKITLTNTAYWNGQNMRRTELIPQTTAAINKGKVTYHFSMMRSETNAPSIFREHQIAFFESHFCEMKYGWLSGESGESNPNLQFFAASKSQWKAEWAAGVWHNIAYEIDFDGNTVAFWHSTGSDPLTKVVDAVSVTATSDGKDWHLGVLELQRTGYEDADEDFYFSSVYIEDGEVTTGFPAGGSTGGSPGGSAPSSAASSASATSAPTAATPAVATPAVATPAVANTPAGTTPAVNTPAANPEYPAPTTLSTVTSSAAPANTPAVPEKVNTPATGPSSTGGSYPSSSKTPSTCARRRSLRNKRASKWA</sequence>
<feature type="region of interest" description="Disordered" evidence="1">
    <location>
        <begin position="305"/>
        <end position="384"/>
    </location>
</feature>
<dbReference type="AlphaFoldDB" id="A0A0F8DFY2"/>
<feature type="compositionally biased region" description="Basic residues" evidence="1">
    <location>
        <begin position="370"/>
        <end position="384"/>
    </location>
</feature>
<keyword evidence="2" id="KW-0732">Signal</keyword>
<feature type="domain" description="Glycoside hydrolase 131 catalytic N-terminal" evidence="3">
    <location>
        <begin position="18"/>
        <end position="251"/>
    </location>
</feature>
<dbReference type="InterPro" id="IPR041524">
    <property type="entry name" value="GH131_N"/>
</dbReference>
<feature type="compositionally biased region" description="Polar residues" evidence="1">
    <location>
        <begin position="324"/>
        <end position="335"/>
    </location>
</feature>
<dbReference type="PANTHER" id="PTHR34612:SF6">
    <property type="entry name" value="GLYCOSIDE HYDROLASE 131 CATALYTIC N-TERMINAL DOMAIN-CONTAINING PROTEIN"/>
    <property type="match status" value="1"/>
</dbReference>
<feature type="compositionally biased region" description="Gly residues" evidence="1">
    <location>
        <begin position="256"/>
        <end position="266"/>
    </location>
</feature>
<feature type="region of interest" description="Disordered" evidence="1">
    <location>
        <begin position="255"/>
        <end position="280"/>
    </location>
</feature>
<evidence type="ECO:0000313" key="5">
    <source>
        <dbReference type="Proteomes" id="UP000034841"/>
    </source>
</evidence>
<organism evidence="4 5">
    <name type="scientific">Ceratocystis fimbriata f. sp. platani</name>
    <dbReference type="NCBI Taxonomy" id="88771"/>
    <lineage>
        <taxon>Eukaryota</taxon>
        <taxon>Fungi</taxon>
        <taxon>Dikarya</taxon>
        <taxon>Ascomycota</taxon>
        <taxon>Pezizomycotina</taxon>
        <taxon>Sordariomycetes</taxon>
        <taxon>Hypocreomycetidae</taxon>
        <taxon>Microascales</taxon>
        <taxon>Ceratocystidaceae</taxon>
        <taxon>Ceratocystis</taxon>
    </lineage>
</organism>
<evidence type="ECO:0000259" key="3">
    <source>
        <dbReference type="Pfam" id="PF18271"/>
    </source>
</evidence>
<dbReference type="EMBL" id="LBBL01000130">
    <property type="protein sequence ID" value="KKF94894.1"/>
    <property type="molecule type" value="Genomic_DNA"/>
</dbReference>
<feature type="signal peptide" evidence="2">
    <location>
        <begin position="1"/>
        <end position="16"/>
    </location>
</feature>
<protein>
    <recommendedName>
        <fullName evidence="3">Glycoside hydrolase 131 catalytic N-terminal domain-containing protein</fullName>
    </recommendedName>
</protein>
<feature type="compositionally biased region" description="Low complexity" evidence="1">
    <location>
        <begin position="347"/>
        <end position="368"/>
    </location>
</feature>
<evidence type="ECO:0000313" key="4">
    <source>
        <dbReference type="EMBL" id="KKF94894.1"/>
    </source>
</evidence>
<evidence type="ECO:0000256" key="2">
    <source>
        <dbReference type="SAM" id="SignalP"/>
    </source>
</evidence>
<feature type="compositionally biased region" description="Low complexity" evidence="1">
    <location>
        <begin position="305"/>
        <end position="318"/>
    </location>
</feature>
<gene>
    <name evidence="4" type="ORF">CFO_g2760</name>
</gene>
<dbReference type="OrthoDB" id="120072at2759"/>
<accession>A0A0F8DFY2</accession>
<feature type="chain" id="PRO_5002528428" description="Glycoside hydrolase 131 catalytic N-terminal domain-containing protein" evidence="2">
    <location>
        <begin position="17"/>
        <end position="384"/>
    </location>
</feature>
<name>A0A0F8DFY2_CERFI</name>
<dbReference type="Gene3D" id="2.60.120.1160">
    <property type="match status" value="1"/>
</dbReference>
<feature type="compositionally biased region" description="Low complexity" evidence="1">
    <location>
        <begin position="267"/>
        <end position="280"/>
    </location>
</feature>
<dbReference type="PANTHER" id="PTHR34612">
    <property type="entry name" value="GH131_N DOMAIN-CONTAINING PROTEIN"/>
    <property type="match status" value="1"/>
</dbReference>
<proteinExistence type="predicted"/>
<dbReference type="Proteomes" id="UP000034841">
    <property type="component" value="Unassembled WGS sequence"/>
</dbReference>
<reference evidence="4 5" key="1">
    <citation type="submission" date="2015-04" db="EMBL/GenBank/DDBJ databases">
        <title>Genome sequence of Ceratocystis platani, a major pathogen of plane trees.</title>
        <authorList>
            <person name="Belbahri L."/>
        </authorList>
    </citation>
    <scope>NUCLEOTIDE SEQUENCE [LARGE SCALE GENOMIC DNA]</scope>
    <source>
        <strain evidence="4 5">CFO</strain>
    </source>
</reference>